<evidence type="ECO:0000313" key="8">
    <source>
        <dbReference type="Proteomes" id="UP001589943"/>
    </source>
</evidence>
<dbReference type="InterPro" id="IPR053790">
    <property type="entry name" value="P5CR-like_CS"/>
</dbReference>
<dbReference type="Pfam" id="PF14748">
    <property type="entry name" value="P5CR_dimer"/>
    <property type="match status" value="1"/>
</dbReference>
<dbReference type="EMBL" id="JBHLTL010000001">
    <property type="protein sequence ID" value="MFC0588389.1"/>
    <property type="molecule type" value="Genomic_DNA"/>
</dbReference>
<evidence type="ECO:0000259" key="6">
    <source>
        <dbReference type="Pfam" id="PF14748"/>
    </source>
</evidence>
<keyword evidence="3 5" id="KW-0641">Proline biosynthesis</keyword>
<comment type="similarity">
    <text evidence="1 3 5">Belongs to the pyrroline-5-carboxylate reductase family.</text>
</comment>
<protein>
    <recommendedName>
        <fullName evidence="3 4">Pyrroline-5-carboxylate reductase</fullName>
        <shortName evidence="3">P5C reductase</shortName>
        <shortName evidence="3">P5CR</shortName>
        <ecNumber evidence="3 4">1.5.1.2</ecNumber>
    </recommendedName>
    <alternativeName>
        <fullName evidence="3">PCA reductase</fullName>
    </alternativeName>
</protein>
<dbReference type="Gene3D" id="3.40.50.720">
    <property type="entry name" value="NAD(P)-binding Rossmann-like Domain"/>
    <property type="match status" value="1"/>
</dbReference>
<keyword evidence="3" id="KW-0963">Cytoplasm</keyword>
<dbReference type="Gene3D" id="1.10.3730.10">
    <property type="entry name" value="ProC C-terminal domain-like"/>
    <property type="match status" value="1"/>
</dbReference>
<feature type="domain" description="Pyrroline-5-carboxylate reductase dimerisation" evidence="6">
    <location>
        <begin position="155"/>
        <end position="260"/>
    </location>
</feature>
<dbReference type="RefSeq" id="WP_379479890.1">
    <property type="nucleotide sequence ID" value="NZ_JBHLTL010000001.1"/>
</dbReference>
<dbReference type="NCBIfam" id="TIGR00112">
    <property type="entry name" value="proC"/>
    <property type="match status" value="1"/>
</dbReference>
<dbReference type="GO" id="GO:0004735">
    <property type="term" value="F:pyrroline-5-carboxylate reductase activity"/>
    <property type="evidence" value="ECO:0007669"/>
    <property type="project" value="UniProtKB-EC"/>
</dbReference>
<dbReference type="PANTHER" id="PTHR11645:SF0">
    <property type="entry name" value="PYRROLINE-5-CARBOXYLATE REDUCTASE 3"/>
    <property type="match status" value="1"/>
</dbReference>
<dbReference type="PANTHER" id="PTHR11645">
    <property type="entry name" value="PYRROLINE-5-CARBOXYLATE REDUCTASE"/>
    <property type="match status" value="1"/>
</dbReference>
<comment type="catalytic activity">
    <reaction evidence="3">
        <text>L-proline + NAD(+) = (S)-1-pyrroline-5-carboxylate + NADH + 2 H(+)</text>
        <dbReference type="Rhea" id="RHEA:14105"/>
        <dbReference type="ChEBI" id="CHEBI:15378"/>
        <dbReference type="ChEBI" id="CHEBI:17388"/>
        <dbReference type="ChEBI" id="CHEBI:57540"/>
        <dbReference type="ChEBI" id="CHEBI:57945"/>
        <dbReference type="ChEBI" id="CHEBI:60039"/>
        <dbReference type="EC" id="1.5.1.2"/>
    </reaction>
</comment>
<comment type="catalytic activity">
    <reaction evidence="3 5">
        <text>L-proline + NADP(+) = (S)-1-pyrroline-5-carboxylate + NADPH + 2 H(+)</text>
        <dbReference type="Rhea" id="RHEA:14109"/>
        <dbReference type="ChEBI" id="CHEBI:15378"/>
        <dbReference type="ChEBI" id="CHEBI:17388"/>
        <dbReference type="ChEBI" id="CHEBI:57783"/>
        <dbReference type="ChEBI" id="CHEBI:58349"/>
        <dbReference type="ChEBI" id="CHEBI:60039"/>
        <dbReference type="EC" id="1.5.1.2"/>
    </reaction>
</comment>
<name>A0ABV6PF04_9SPHN</name>
<dbReference type="PROSITE" id="PS00521">
    <property type="entry name" value="P5CR"/>
    <property type="match status" value="1"/>
</dbReference>
<dbReference type="HAMAP" id="MF_01925">
    <property type="entry name" value="P5C_reductase"/>
    <property type="match status" value="1"/>
</dbReference>
<dbReference type="SUPFAM" id="SSF51735">
    <property type="entry name" value="NAD(P)-binding Rossmann-fold domains"/>
    <property type="match status" value="1"/>
</dbReference>
<keyword evidence="8" id="KW-1185">Reference proteome</keyword>
<evidence type="ECO:0000256" key="5">
    <source>
        <dbReference type="RuleBase" id="RU003903"/>
    </source>
</evidence>
<evidence type="ECO:0000256" key="4">
    <source>
        <dbReference type="NCBIfam" id="TIGR00112"/>
    </source>
</evidence>
<evidence type="ECO:0000256" key="2">
    <source>
        <dbReference type="ARBA" id="ARBA00023002"/>
    </source>
</evidence>
<organism evidence="7 8">
    <name type="scientific">Novosphingobium aquiterrae</name>
    <dbReference type="NCBI Taxonomy" id="624388"/>
    <lineage>
        <taxon>Bacteria</taxon>
        <taxon>Pseudomonadati</taxon>
        <taxon>Pseudomonadota</taxon>
        <taxon>Alphaproteobacteria</taxon>
        <taxon>Sphingomonadales</taxon>
        <taxon>Sphingomonadaceae</taxon>
        <taxon>Novosphingobium</taxon>
    </lineage>
</organism>
<keyword evidence="2 3" id="KW-0560">Oxidoreductase</keyword>
<comment type="function">
    <text evidence="3">Catalyzes the reduction of 1-pyrroline-5-carboxylate (PCA) to L-proline.</text>
</comment>
<keyword evidence="3 5" id="KW-0028">Amino-acid biosynthesis</keyword>
<dbReference type="EC" id="1.5.1.2" evidence="3 4"/>
<dbReference type="InterPro" id="IPR036291">
    <property type="entry name" value="NAD(P)-bd_dom_sf"/>
</dbReference>
<evidence type="ECO:0000256" key="1">
    <source>
        <dbReference type="ARBA" id="ARBA00005525"/>
    </source>
</evidence>
<dbReference type="Proteomes" id="UP001589943">
    <property type="component" value="Unassembled WGS sequence"/>
</dbReference>
<gene>
    <name evidence="3 7" type="primary">proC</name>
    <name evidence="7" type="ORF">ACFFF7_03090</name>
</gene>
<dbReference type="InterPro" id="IPR008927">
    <property type="entry name" value="6-PGluconate_DH-like_C_sf"/>
</dbReference>
<sequence length="266" mass="27276">MAFQSILILGCGNMGGAMLAGWLAGGIVPAHFTVVDPALAEAPVGVRLLRALPDERFDAVLLSVKPQLLDDVAPVLNAVVGADTVLLSILAGVELDSLARRFPAAKALVRVMPNLAAAIGKSPIALFDQGLDDAGRRAVTSLMAPLGSPEWLASESDFDLVTALAGSGPGFVYRFIEALAKGAASLGLDAQLAERLAVATVEGAAQLAAASPDGPAELARRVASPGGSTQKGLDVLDQDQALKRLVEATLRAARDRNAEMAAQARG</sequence>
<proteinExistence type="inferred from homology"/>
<comment type="caution">
    <text evidence="7">The sequence shown here is derived from an EMBL/GenBank/DDBJ whole genome shotgun (WGS) entry which is preliminary data.</text>
</comment>
<dbReference type="SUPFAM" id="SSF48179">
    <property type="entry name" value="6-phosphogluconate dehydrogenase C-terminal domain-like"/>
    <property type="match status" value="1"/>
</dbReference>
<comment type="subcellular location">
    <subcellularLocation>
        <location evidence="3">Cytoplasm</location>
    </subcellularLocation>
</comment>
<comment type="pathway">
    <text evidence="3 5">Amino-acid biosynthesis; L-proline biosynthesis; L-proline from L-glutamate 5-semialdehyde: step 1/1.</text>
</comment>
<evidence type="ECO:0000313" key="7">
    <source>
        <dbReference type="EMBL" id="MFC0588389.1"/>
    </source>
</evidence>
<dbReference type="InterPro" id="IPR029036">
    <property type="entry name" value="P5CR_dimer"/>
</dbReference>
<dbReference type="InterPro" id="IPR000304">
    <property type="entry name" value="Pyrroline-COOH_reductase"/>
</dbReference>
<keyword evidence="3 5" id="KW-0521">NADP</keyword>
<accession>A0ABV6PF04</accession>
<evidence type="ECO:0000256" key="3">
    <source>
        <dbReference type="HAMAP-Rule" id="MF_01925"/>
    </source>
</evidence>
<dbReference type="PIRSF" id="PIRSF000193">
    <property type="entry name" value="Pyrrol-5-carb_rd"/>
    <property type="match status" value="1"/>
</dbReference>
<reference evidence="7 8" key="1">
    <citation type="submission" date="2024-09" db="EMBL/GenBank/DDBJ databases">
        <authorList>
            <person name="Sun Q."/>
            <person name="Mori K."/>
        </authorList>
    </citation>
    <scope>NUCLEOTIDE SEQUENCE [LARGE SCALE GENOMIC DNA]</scope>
    <source>
        <strain evidence="7 8">NCAIM B.02537</strain>
    </source>
</reference>